<evidence type="ECO:0000313" key="8">
    <source>
        <dbReference type="EMBL" id="SVA53183.1"/>
    </source>
</evidence>
<dbReference type="GO" id="GO:0004563">
    <property type="term" value="F:beta-N-acetylhexosaminidase activity"/>
    <property type="evidence" value="ECO:0007669"/>
    <property type="project" value="UniProtKB-EC"/>
</dbReference>
<dbReference type="SUPFAM" id="SSF55545">
    <property type="entry name" value="beta-N-acetylhexosaminidase-like domain"/>
    <property type="match status" value="1"/>
</dbReference>
<dbReference type="PANTHER" id="PTHR22600:SF57">
    <property type="entry name" value="BETA-N-ACETYLHEXOSAMINIDASE"/>
    <property type="match status" value="1"/>
</dbReference>
<dbReference type="EMBL" id="UINC01012139">
    <property type="protein sequence ID" value="SVA53183.1"/>
    <property type="molecule type" value="Genomic_DNA"/>
</dbReference>
<evidence type="ECO:0000256" key="4">
    <source>
        <dbReference type="ARBA" id="ARBA00022801"/>
    </source>
</evidence>
<dbReference type="PRINTS" id="PR00738">
    <property type="entry name" value="GLHYDRLASE20"/>
</dbReference>
<dbReference type="EC" id="3.2.1.52" evidence="3"/>
<dbReference type="SUPFAM" id="SSF51445">
    <property type="entry name" value="(Trans)glycosidases"/>
    <property type="match status" value="1"/>
</dbReference>
<keyword evidence="5" id="KW-0326">Glycosidase</keyword>
<keyword evidence="4" id="KW-0378">Hydrolase</keyword>
<dbReference type="PANTHER" id="PTHR22600">
    <property type="entry name" value="BETA-HEXOSAMINIDASE"/>
    <property type="match status" value="1"/>
</dbReference>
<proteinExistence type="inferred from homology"/>
<gene>
    <name evidence="8" type="ORF">METZ01_LOCUS106037</name>
</gene>
<evidence type="ECO:0000256" key="2">
    <source>
        <dbReference type="ARBA" id="ARBA00006285"/>
    </source>
</evidence>
<evidence type="ECO:0000259" key="6">
    <source>
        <dbReference type="Pfam" id="PF00728"/>
    </source>
</evidence>
<sequence>MYKKVIVLSVFYLIISLFYLGCSTNYESKIIPAPDKQIFLDDYFILDTKTSISHPNEFKNSVNFLKSFLSQGKHKYLSVENNNQSNNHIEFILDKNFTSPEAYKLEIGKNLITVTSSDNKGAFYAIQTLRQLIPASFEDKTYPNTEISIKCQIIEDSPRFKYRGMHLDVGRHLFSVEFIKKYIDALAMLKFNTFHWHLTEDQGWRIEIKKYPKLNTIAAYRDSTLAGHYTDRPRKYDKTRYGGYYTQEQVKDIVNYALEREITIIPEIEMPGHSKAAIAAYP</sequence>
<dbReference type="InterPro" id="IPR015883">
    <property type="entry name" value="Glyco_hydro_20_cat"/>
</dbReference>
<dbReference type="Gene3D" id="3.20.20.80">
    <property type="entry name" value="Glycosidases"/>
    <property type="match status" value="1"/>
</dbReference>
<name>A0A381WMT3_9ZZZZ</name>
<reference evidence="8" key="1">
    <citation type="submission" date="2018-05" db="EMBL/GenBank/DDBJ databases">
        <authorList>
            <person name="Lanie J.A."/>
            <person name="Ng W.-L."/>
            <person name="Kazmierczak K.M."/>
            <person name="Andrzejewski T.M."/>
            <person name="Davidsen T.M."/>
            <person name="Wayne K.J."/>
            <person name="Tettelin H."/>
            <person name="Glass J.I."/>
            <person name="Rusch D."/>
            <person name="Podicherti R."/>
            <person name="Tsui H.-C.T."/>
            <person name="Winkler M.E."/>
        </authorList>
    </citation>
    <scope>NUCLEOTIDE SEQUENCE</scope>
</reference>
<dbReference type="InterPro" id="IPR029018">
    <property type="entry name" value="Hex-like_dom2"/>
</dbReference>
<evidence type="ECO:0000256" key="3">
    <source>
        <dbReference type="ARBA" id="ARBA00012663"/>
    </source>
</evidence>
<dbReference type="Pfam" id="PF00728">
    <property type="entry name" value="Glyco_hydro_20"/>
    <property type="match status" value="1"/>
</dbReference>
<dbReference type="Pfam" id="PF02838">
    <property type="entry name" value="Glyco_hydro_20b"/>
    <property type="match status" value="1"/>
</dbReference>
<dbReference type="InterPro" id="IPR017853">
    <property type="entry name" value="GH"/>
</dbReference>
<comment type="catalytic activity">
    <reaction evidence="1">
        <text>Hydrolysis of terminal non-reducing N-acetyl-D-hexosamine residues in N-acetyl-beta-D-hexosaminides.</text>
        <dbReference type="EC" id="3.2.1.52"/>
    </reaction>
</comment>
<organism evidence="8">
    <name type="scientific">marine metagenome</name>
    <dbReference type="NCBI Taxonomy" id="408172"/>
    <lineage>
        <taxon>unclassified sequences</taxon>
        <taxon>metagenomes</taxon>
        <taxon>ecological metagenomes</taxon>
    </lineage>
</organism>
<evidence type="ECO:0000256" key="5">
    <source>
        <dbReference type="ARBA" id="ARBA00023295"/>
    </source>
</evidence>
<dbReference type="InterPro" id="IPR025705">
    <property type="entry name" value="Beta_hexosaminidase_sua/sub"/>
</dbReference>
<feature type="domain" description="Glycoside hydrolase family 20 catalytic" evidence="6">
    <location>
        <begin position="160"/>
        <end position="282"/>
    </location>
</feature>
<dbReference type="GO" id="GO:0030203">
    <property type="term" value="P:glycosaminoglycan metabolic process"/>
    <property type="evidence" value="ECO:0007669"/>
    <property type="project" value="TreeGrafter"/>
</dbReference>
<feature type="non-terminal residue" evidence="8">
    <location>
        <position position="282"/>
    </location>
</feature>
<dbReference type="GO" id="GO:0005975">
    <property type="term" value="P:carbohydrate metabolic process"/>
    <property type="evidence" value="ECO:0007669"/>
    <property type="project" value="InterPro"/>
</dbReference>
<comment type="similarity">
    <text evidence="2">Belongs to the glycosyl hydrolase 20 family.</text>
</comment>
<dbReference type="Gene3D" id="3.30.379.10">
    <property type="entry name" value="Chitobiase/beta-hexosaminidase domain 2-like"/>
    <property type="match status" value="1"/>
</dbReference>
<feature type="domain" description="Beta-hexosaminidase bacterial type N-terminal" evidence="7">
    <location>
        <begin position="28"/>
        <end position="156"/>
    </location>
</feature>
<evidence type="ECO:0000259" key="7">
    <source>
        <dbReference type="Pfam" id="PF02838"/>
    </source>
</evidence>
<protein>
    <recommendedName>
        <fullName evidence="3">beta-N-acetylhexosaminidase</fullName>
        <ecNumber evidence="3">3.2.1.52</ecNumber>
    </recommendedName>
</protein>
<accession>A0A381WMT3</accession>
<dbReference type="InterPro" id="IPR015882">
    <property type="entry name" value="HEX_bac_N"/>
</dbReference>
<dbReference type="GO" id="GO:0016020">
    <property type="term" value="C:membrane"/>
    <property type="evidence" value="ECO:0007669"/>
    <property type="project" value="TreeGrafter"/>
</dbReference>
<dbReference type="AlphaFoldDB" id="A0A381WMT3"/>
<evidence type="ECO:0000256" key="1">
    <source>
        <dbReference type="ARBA" id="ARBA00001231"/>
    </source>
</evidence>